<organism evidence="1 2">
    <name type="scientific">Phaeosphaeria nodorum (strain SN15 / ATCC MYA-4574 / FGSC 10173)</name>
    <name type="common">Glume blotch fungus</name>
    <name type="synonym">Parastagonospora nodorum</name>
    <dbReference type="NCBI Taxonomy" id="321614"/>
    <lineage>
        <taxon>Eukaryota</taxon>
        <taxon>Fungi</taxon>
        <taxon>Dikarya</taxon>
        <taxon>Ascomycota</taxon>
        <taxon>Pezizomycotina</taxon>
        <taxon>Dothideomycetes</taxon>
        <taxon>Pleosporomycetidae</taxon>
        <taxon>Pleosporales</taxon>
        <taxon>Pleosporineae</taxon>
        <taxon>Phaeosphaeriaceae</taxon>
        <taxon>Parastagonospora</taxon>
    </lineage>
</organism>
<dbReference type="KEGG" id="pno:SNOG_03138"/>
<sequence length="95" mass="10926">MSLFMSRKDLLSQRSQVNLTVVPGATSIENLLHFVLSYQAASLLTVCSESNKNKDFEYHELYLGLFTDYVPDATEPLLNRKARDQRDFAKRERSP</sequence>
<accession>Q0UYM6</accession>
<evidence type="ECO:0000313" key="2">
    <source>
        <dbReference type="Proteomes" id="UP000001055"/>
    </source>
</evidence>
<name>Q0UYM6_PHANO</name>
<dbReference type="AlphaFoldDB" id="Q0UYM6"/>
<dbReference type="RefSeq" id="XP_001793719.1">
    <property type="nucleotide sequence ID" value="XM_001793667.1"/>
</dbReference>
<dbReference type="InParanoid" id="Q0UYM6"/>
<gene>
    <name evidence="1" type="ORF">SNOG_03138</name>
</gene>
<dbReference type="GeneID" id="5970576"/>
<dbReference type="Proteomes" id="UP000001055">
    <property type="component" value="Unassembled WGS sequence"/>
</dbReference>
<proteinExistence type="predicted"/>
<reference evidence="2" key="1">
    <citation type="journal article" date="2007" name="Plant Cell">
        <title>Dothideomycete-plant interactions illuminated by genome sequencing and EST analysis of the wheat pathogen Stagonospora nodorum.</title>
        <authorList>
            <person name="Hane J.K."/>
            <person name="Lowe R.G."/>
            <person name="Solomon P.S."/>
            <person name="Tan K.C."/>
            <person name="Schoch C.L."/>
            <person name="Spatafora J.W."/>
            <person name="Crous P.W."/>
            <person name="Kodira C."/>
            <person name="Birren B.W."/>
            <person name="Galagan J.E."/>
            <person name="Torriani S.F."/>
            <person name="McDonald B.A."/>
            <person name="Oliver R.P."/>
        </authorList>
    </citation>
    <scope>NUCLEOTIDE SEQUENCE [LARGE SCALE GENOMIC DNA]</scope>
    <source>
        <strain evidence="2">SN15 / ATCC MYA-4574 / FGSC 10173</strain>
    </source>
</reference>
<protein>
    <submittedName>
        <fullName evidence="1">Uncharacterized protein</fullName>
    </submittedName>
</protein>
<dbReference type="EMBL" id="CH445328">
    <property type="protein sequence ID" value="EAT89869.1"/>
    <property type="molecule type" value="Genomic_DNA"/>
</dbReference>
<evidence type="ECO:0000313" key="1">
    <source>
        <dbReference type="EMBL" id="EAT89869.1"/>
    </source>
</evidence>